<dbReference type="PROSITE" id="PS51120">
    <property type="entry name" value="LDLRB"/>
    <property type="match status" value="1"/>
</dbReference>
<dbReference type="Pfam" id="PF00058">
    <property type="entry name" value="Ldl_recept_b"/>
    <property type="match status" value="1"/>
</dbReference>
<dbReference type="GO" id="GO:0060070">
    <property type="term" value="P:canonical Wnt signaling pathway"/>
    <property type="evidence" value="ECO:0007669"/>
    <property type="project" value="TreeGrafter"/>
</dbReference>
<dbReference type="InterPro" id="IPR011042">
    <property type="entry name" value="6-blade_b-propeller_TolB-like"/>
</dbReference>
<protein>
    <submittedName>
        <fullName evidence="2">Low-density lipoprotein receptor-related protein 1B</fullName>
    </submittedName>
</protein>
<dbReference type="InterPro" id="IPR000033">
    <property type="entry name" value="LDLR_classB_rpt"/>
</dbReference>
<feature type="non-terminal residue" evidence="2">
    <location>
        <position position="1"/>
    </location>
</feature>
<dbReference type="STRING" id="94827.A0A099ZF51"/>
<gene>
    <name evidence="2" type="ORF">N309_00283</name>
</gene>
<keyword evidence="2" id="KW-0449">Lipoprotein</keyword>
<dbReference type="AlphaFoldDB" id="A0A099ZF51"/>
<evidence type="ECO:0000313" key="3">
    <source>
        <dbReference type="Proteomes" id="UP000053641"/>
    </source>
</evidence>
<proteinExistence type="predicted"/>
<sequence length="179" mass="20291">KLFFTDYGNVAKVERCDMDGMNRTWIVDSNIEQPTALALDLVNKYVYWVDIYLDNLQVVDYQGRKRHTVMRGRQVRHLCGIAVFENYLYAVNSDNFSILRINRYNSSDVQSLTNLENAKEIRVYQKRTQTAARSHACEADASGAPGGCSHLCLLGSSYKTRTCRCRTGFILGGDGRACK</sequence>
<name>A0A099ZF51_TINGU</name>
<keyword evidence="3" id="KW-1185">Reference proteome</keyword>
<evidence type="ECO:0000256" key="1">
    <source>
        <dbReference type="PROSITE-ProRule" id="PRU00461"/>
    </source>
</evidence>
<organism evidence="2 3">
    <name type="scientific">Tinamus guttatus</name>
    <name type="common">White-throated tinamou</name>
    <dbReference type="NCBI Taxonomy" id="94827"/>
    <lineage>
        <taxon>Eukaryota</taxon>
        <taxon>Metazoa</taxon>
        <taxon>Chordata</taxon>
        <taxon>Craniata</taxon>
        <taxon>Vertebrata</taxon>
        <taxon>Euteleostomi</taxon>
        <taxon>Archelosauria</taxon>
        <taxon>Archosauria</taxon>
        <taxon>Dinosauria</taxon>
        <taxon>Saurischia</taxon>
        <taxon>Theropoda</taxon>
        <taxon>Coelurosauria</taxon>
        <taxon>Aves</taxon>
        <taxon>Palaeognathae</taxon>
        <taxon>Tinamiformes</taxon>
        <taxon>Tinamidae</taxon>
        <taxon>Tinamus</taxon>
    </lineage>
</organism>
<accession>A0A099ZF51</accession>
<feature type="repeat" description="LDL-receptor class B" evidence="1">
    <location>
        <begin position="1"/>
        <end position="43"/>
    </location>
</feature>
<evidence type="ECO:0000313" key="2">
    <source>
        <dbReference type="EMBL" id="KGL79658.1"/>
    </source>
</evidence>
<feature type="non-terminal residue" evidence="2">
    <location>
        <position position="179"/>
    </location>
</feature>
<dbReference type="SMART" id="SM00135">
    <property type="entry name" value="LY"/>
    <property type="match status" value="1"/>
</dbReference>
<dbReference type="SUPFAM" id="SSF63825">
    <property type="entry name" value="YWTD domain"/>
    <property type="match status" value="1"/>
</dbReference>
<dbReference type="Gene3D" id="2.120.10.30">
    <property type="entry name" value="TolB, C-terminal domain"/>
    <property type="match status" value="1"/>
</dbReference>
<dbReference type="EMBL" id="KL892280">
    <property type="protein sequence ID" value="KGL79658.1"/>
    <property type="molecule type" value="Genomic_DNA"/>
</dbReference>
<dbReference type="GO" id="GO:0017147">
    <property type="term" value="F:Wnt-protein binding"/>
    <property type="evidence" value="ECO:0007669"/>
    <property type="project" value="TreeGrafter"/>
</dbReference>
<dbReference type="PANTHER" id="PTHR46513:SF33">
    <property type="entry name" value="EGF-LIKE DOMAIN-CONTAINING PROTEIN"/>
    <property type="match status" value="1"/>
</dbReference>
<dbReference type="GO" id="GO:0005886">
    <property type="term" value="C:plasma membrane"/>
    <property type="evidence" value="ECO:0007669"/>
    <property type="project" value="TreeGrafter"/>
</dbReference>
<dbReference type="GO" id="GO:0042813">
    <property type="term" value="F:Wnt receptor activity"/>
    <property type="evidence" value="ECO:0007669"/>
    <property type="project" value="TreeGrafter"/>
</dbReference>
<dbReference type="Proteomes" id="UP000053641">
    <property type="component" value="Unassembled WGS sequence"/>
</dbReference>
<dbReference type="FunFam" id="2.10.25.10:FF:000504">
    <property type="entry name" value="LDL receptor related protein 1B"/>
    <property type="match status" value="1"/>
</dbReference>
<keyword evidence="2" id="KW-0675">Receptor</keyword>
<reference evidence="2 3" key="1">
    <citation type="submission" date="2014-06" db="EMBL/GenBank/DDBJ databases">
        <title>Genome evolution of avian class.</title>
        <authorList>
            <person name="Zhang G."/>
            <person name="Li C."/>
        </authorList>
    </citation>
    <scope>NUCLEOTIDE SEQUENCE [LARGE SCALE GENOMIC DNA]</scope>
    <source>
        <strain evidence="2">BGI_N309</strain>
    </source>
</reference>
<dbReference type="PANTHER" id="PTHR46513">
    <property type="entry name" value="VITELLOGENIN RECEPTOR-LIKE PROTEIN-RELATED-RELATED"/>
    <property type="match status" value="1"/>
</dbReference>
<dbReference type="InterPro" id="IPR050778">
    <property type="entry name" value="Cueball_EGF_LRP_Nidogen"/>
</dbReference>